<dbReference type="GO" id="GO:0008199">
    <property type="term" value="F:ferric iron binding"/>
    <property type="evidence" value="ECO:0007669"/>
    <property type="project" value="InterPro"/>
</dbReference>
<dbReference type="GO" id="GO:0008198">
    <property type="term" value="F:ferrous iron binding"/>
    <property type="evidence" value="ECO:0007669"/>
    <property type="project" value="TreeGrafter"/>
</dbReference>
<dbReference type="GO" id="GO:0051537">
    <property type="term" value="F:2 iron, 2 sulfur cluster binding"/>
    <property type="evidence" value="ECO:0007669"/>
    <property type="project" value="TreeGrafter"/>
</dbReference>
<proteinExistence type="inferred from homology"/>
<dbReference type="AlphaFoldDB" id="A0A023DZ75"/>
<evidence type="ECO:0000313" key="3">
    <source>
        <dbReference type="EMBL" id="GAJ46162.1"/>
    </source>
</evidence>
<dbReference type="Pfam" id="PF01491">
    <property type="entry name" value="Frataxin_Cyay"/>
    <property type="match status" value="1"/>
</dbReference>
<organism evidence="3 4">
    <name type="scientific">Holospora elegans E1</name>
    <dbReference type="NCBI Taxonomy" id="1427503"/>
    <lineage>
        <taxon>Bacteria</taxon>
        <taxon>Pseudomonadati</taxon>
        <taxon>Pseudomonadota</taxon>
        <taxon>Alphaproteobacteria</taxon>
        <taxon>Holosporales</taxon>
        <taxon>Holosporaceae</taxon>
        <taxon>Holospora</taxon>
    </lineage>
</organism>
<dbReference type="SUPFAM" id="SSF55387">
    <property type="entry name" value="Frataxin/Nqo15-like"/>
    <property type="match status" value="1"/>
</dbReference>
<dbReference type="GO" id="GO:0034986">
    <property type="term" value="F:iron chaperone activity"/>
    <property type="evidence" value="ECO:0007669"/>
    <property type="project" value="TreeGrafter"/>
</dbReference>
<dbReference type="GO" id="GO:0004322">
    <property type="term" value="F:ferroxidase activity"/>
    <property type="evidence" value="ECO:0007669"/>
    <property type="project" value="TreeGrafter"/>
</dbReference>
<reference evidence="3 4" key="1">
    <citation type="journal article" date="2014" name="FEMS Microbiol. Lett.">
        <title>Draft genome sequences of three Holospora species (Holospora obtusa, Holospora undulata, and Holospora elegans), endonuclear symbiotic bacteria of the ciliate Paramecium caudatum.</title>
        <authorList>
            <person name="Dohra H."/>
            <person name="Tanaka K."/>
            <person name="Suzuki T."/>
            <person name="Fujishima M."/>
            <person name="Suzuki H."/>
        </authorList>
    </citation>
    <scope>NUCLEOTIDE SEQUENCE [LARGE SCALE GENOMIC DNA]</scope>
    <source>
        <strain evidence="3 4">E1</strain>
    </source>
</reference>
<dbReference type="GO" id="GO:0005737">
    <property type="term" value="C:cytoplasm"/>
    <property type="evidence" value="ECO:0007669"/>
    <property type="project" value="UniProtKB-ARBA"/>
</dbReference>
<dbReference type="Proteomes" id="UP000024842">
    <property type="component" value="Unassembled WGS sequence"/>
</dbReference>
<accession>A0A023DZ75</accession>
<dbReference type="InterPro" id="IPR002908">
    <property type="entry name" value="Frataxin/CyaY"/>
</dbReference>
<dbReference type="PROSITE" id="PS50810">
    <property type="entry name" value="FRATAXIN_2"/>
    <property type="match status" value="1"/>
</dbReference>
<keyword evidence="4" id="KW-1185">Reference proteome</keyword>
<evidence type="ECO:0000256" key="2">
    <source>
        <dbReference type="ARBA" id="ARBA00023004"/>
    </source>
</evidence>
<dbReference type="GO" id="GO:0006879">
    <property type="term" value="P:intracellular iron ion homeostasis"/>
    <property type="evidence" value="ECO:0007669"/>
    <property type="project" value="TreeGrafter"/>
</dbReference>
<sequence length="116" mass="13633">MFAEFAQILLDEIFSRIHAFESILSWDVNERSGVLEVKIPAVPSVYLIHQHNILEQIWLSSPLSGGWHFTFDASSNTWHDTRKKYPFFLMLFSEFKPHIPKSLWRDSLLKEQKVSV</sequence>
<dbReference type="InterPro" id="IPR036524">
    <property type="entry name" value="Frataxin/CyaY_sf"/>
</dbReference>
<evidence type="ECO:0000313" key="4">
    <source>
        <dbReference type="Proteomes" id="UP000024842"/>
    </source>
</evidence>
<dbReference type="EMBL" id="BAUP01000067">
    <property type="protein sequence ID" value="GAJ46162.1"/>
    <property type="molecule type" value="Genomic_DNA"/>
</dbReference>
<protein>
    <submittedName>
        <fullName evidence="3">Frataxin-like protein</fullName>
    </submittedName>
</protein>
<dbReference type="SMART" id="SM01219">
    <property type="entry name" value="Frataxin_Cyay"/>
    <property type="match status" value="1"/>
</dbReference>
<dbReference type="PANTHER" id="PTHR16821:SF2">
    <property type="entry name" value="FRATAXIN, MITOCHONDRIAL"/>
    <property type="match status" value="1"/>
</dbReference>
<dbReference type="PANTHER" id="PTHR16821">
    <property type="entry name" value="FRATAXIN"/>
    <property type="match status" value="1"/>
</dbReference>
<comment type="similarity">
    <text evidence="1">Belongs to the frataxin family.</text>
</comment>
<comment type="caution">
    <text evidence="3">The sequence shown here is derived from an EMBL/GenBank/DDBJ whole genome shotgun (WGS) entry which is preliminary data.</text>
</comment>
<keyword evidence="2" id="KW-0408">Iron</keyword>
<name>A0A023DZ75_9PROT</name>
<gene>
    <name evidence="3" type="ORF">HE1_00487</name>
</gene>
<dbReference type="Gene3D" id="3.30.920.10">
    <property type="entry name" value="Frataxin/CyaY"/>
    <property type="match status" value="1"/>
</dbReference>
<evidence type="ECO:0000256" key="1">
    <source>
        <dbReference type="ARBA" id="ARBA00008183"/>
    </source>
</evidence>
<dbReference type="GO" id="GO:0016226">
    <property type="term" value="P:iron-sulfur cluster assembly"/>
    <property type="evidence" value="ECO:0007669"/>
    <property type="project" value="InterPro"/>
</dbReference>